<keyword evidence="1" id="KW-0175">Coiled coil</keyword>
<gene>
    <name evidence="2" type="ORF">S01H1_08561</name>
</gene>
<dbReference type="EMBL" id="BARS01004385">
    <property type="protein sequence ID" value="GAF77379.1"/>
    <property type="molecule type" value="Genomic_DNA"/>
</dbReference>
<evidence type="ECO:0000256" key="1">
    <source>
        <dbReference type="SAM" id="Coils"/>
    </source>
</evidence>
<accession>X0S8N6</accession>
<evidence type="ECO:0000313" key="2">
    <source>
        <dbReference type="EMBL" id="GAF77379.1"/>
    </source>
</evidence>
<proteinExistence type="predicted"/>
<comment type="caution">
    <text evidence="2">The sequence shown here is derived from an EMBL/GenBank/DDBJ whole genome shotgun (WGS) entry which is preliminary data.</text>
</comment>
<reference evidence="2" key="1">
    <citation type="journal article" date="2014" name="Front. Microbiol.">
        <title>High frequency of phylogenetically diverse reductive dehalogenase-homologous genes in deep subseafloor sedimentary metagenomes.</title>
        <authorList>
            <person name="Kawai M."/>
            <person name="Futagami T."/>
            <person name="Toyoda A."/>
            <person name="Takaki Y."/>
            <person name="Nishi S."/>
            <person name="Hori S."/>
            <person name="Arai W."/>
            <person name="Tsubouchi T."/>
            <person name="Morono Y."/>
            <person name="Uchiyama I."/>
            <person name="Ito T."/>
            <person name="Fujiyama A."/>
            <person name="Inagaki F."/>
            <person name="Takami H."/>
        </authorList>
    </citation>
    <scope>NUCLEOTIDE SEQUENCE</scope>
    <source>
        <strain evidence="2">Expedition CK06-06</strain>
    </source>
</reference>
<name>X0S8N6_9ZZZZ</name>
<sequence>MPEEPCPKYDKIPAAKKAEINAELEKAKRAAKQKYEKAKMLAEEDKAKAKAAFDVAEQKHRSAKTMLEIEVADKKVEAIAIYDQCMRDAIPKNCTDVKDVPADKEAICYAQLKQNLKKEDLGYQQGIQKIDQEKSAAGSEWTKAQERYTSSVCIAIDVRKEAELGAEVQWHTALSKALEDVCKT</sequence>
<protein>
    <submittedName>
        <fullName evidence="2">Uncharacterized protein</fullName>
    </submittedName>
</protein>
<organism evidence="2">
    <name type="scientific">marine sediment metagenome</name>
    <dbReference type="NCBI Taxonomy" id="412755"/>
    <lineage>
        <taxon>unclassified sequences</taxon>
        <taxon>metagenomes</taxon>
        <taxon>ecological metagenomes</taxon>
    </lineage>
</organism>
<feature type="coiled-coil region" evidence="1">
    <location>
        <begin position="14"/>
        <end position="59"/>
    </location>
</feature>
<dbReference type="AlphaFoldDB" id="X0S8N6"/>